<feature type="domain" description="HTH gntR-type" evidence="4">
    <location>
        <begin position="24"/>
        <end position="91"/>
    </location>
</feature>
<evidence type="ECO:0000256" key="1">
    <source>
        <dbReference type="ARBA" id="ARBA00023015"/>
    </source>
</evidence>
<dbReference type="Gene3D" id="1.10.10.10">
    <property type="entry name" value="Winged helix-like DNA-binding domain superfamily/Winged helix DNA-binding domain"/>
    <property type="match status" value="1"/>
</dbReference>
<dbReference type="SUPFAM" id="SSF46785">
    <property type="entry name" value="Winged helix' DNA-binding domain"/>
    <property type="match status" value="1"/>
</dbReference>
<keyword evidence="1" id="KW-0805">Transcription regulation</keyword>
<evidence type="ECO:0000256" key="2">
    <source>
        <dbReference type="ARBA" id="ARBA00023125"/>
    </source>
</evidence>
<dbReference type="InterPro" id="IPR036388">
    <property type="entry name" value="WH-like_DNA-bd_sf"/>
</dbReference>
<name>A0ABS6BCM9_9NOCA</name>
<organism evidence="5 6">
    <name type="scientific">Nocardia albiluteola</name>
    <dbReference type="NCBI Taxonomy" id="2842303"/>
    <lineage>
        <taxon>Bacteria</taxon>
        <taxon>Bacillati</taxon>
        <taxon>Actinomycetota</taxon>
        <taxon>Actinomycetes</taxon>
        <taxon>Mycobacteriales</taxon>
        <taxon>Nocardiaceae</taxon>
        <taxon>Nocardia</taxon>
    </lineage>
</organism>
<dbReference type="InterPro" id="IPR008920">
    <property type="entry name" value="TF_FadR/GntR_C"/>
</dbReference>
<sequence>MSTKPHGTGDVHRMAPIRRERVRARTSDRIYDELVSAIRTLRIPPGASLSETDLSAQLEVSRTPLREAIVRLVDNGLVSVVPQVGTRVERIRLQDVEEARFVREALELAAFAEACERQDRDVSTMRALLIEQERCRTTHDLSAFFAADEALHQQIFVLSGHSGAWTMMQPMKLQLDRLRRLSLPESDTVRELIDEHTAIVDALEAADIERGQTLLRGHISRVRRYGRMLREQYPDYFAD</sequence>
<gene>
    <name evidence="5" type="ORF">KO481_41840</name>
</gene>
<keyword evidence="3" id="KW-0804">Transcription</keyword>
<dbReference type="PROSITE" id="PS50949">
    <property type="entry name" value="HTH_GNTR"/>
    <property type="match status" value="1"/>
</dbReference>
<evidence type="ECO:0000256" key="3">
    <source>
        <dbReference type="ARBA" id="ARBA00023163"/>
    </source>
</evidence>
<evidence type="ECO:0000313" key="5">
    <source>
        <dbReference type="EMBL" id="MBU3068045.1"/>
    </source>
</evidence>
<reference evidence="5 6" key="1">
    <citation type="submission" date="2021-06" db="EMBL/GenBank/DDBJ databases">
        <title>Actinomycetes sequencing.</title>
        <authorList>
            <person name="Shan Q."/>
        </authorList>
    </citation>
    <scope>NUCLEOTIDE SEQUENCE [LARGE SCALE GENOMIC DNA]</scope>
    <source>
        <strain evidence="5 6">NEAU-G5</strain>
    </source>
</reference>
<dbReference type="Proteomes" id="UP000733379">
    <property type="component" value="Unassembled WGS sequence"/>
</dbReference>
<dbReference type="PANTHER" id="PTHR43537:SF45">
    <property type="entry name" value="GNTR FAMILY REGULATORY PROTEIN"/>
    <property type="match status" value="1"/>
</dbReference>
<dbReference type="InterPro" id="IPR011711">
    <property type="entry name" value="GntR_C"/>
</dbReference>
<dbReference type="PRINTS" id="PR00035">
    <property type="entry name" value="HTHGNTR"/>
</dbReference>
<dbReference type="PANTHER" id="PTHR43537">
    <property type="entry name" value="TRANSCRIPTIONAL REGULATOR, GNTR FAMILY"/>
    <property type="match status" value="1"/>
</dbReference>
<dbReference type="EMBL" id="JAHKNI010000029">
    <property type="protein sequence ID" value="MBU3068045.1"/>
    <property type="molecule type" value="Genomic_DNA"/>
</dbReference>
<keyword evidence="2" id="KW-0238">DNA-binding</keyword>
<dbReference type="InterPro" id="IPR000524">
    <property type="entry name" value="Tscrpt_reg_HTH_GntR"/>
</dbReference>
<dbReference type="SMART" id="SM00895">
    <property type="entry name" value="FCD"/>
    <property type="match status" value="1"/>
</dbReference>
<proteinExistence type="predicted"/>
<dbReference type="SUPFAM" id="SSF48008">
    <property type="entry name" value="GntR ligand-binding domain-like"/>
    <property type="match status" value="1"/>
</dbReference>
<accession>A0ABS6BCM9</accession>
<evidence type="ECO:0000259" key="4">
    <source>
        <dbReference type="PROSITE" id="PS50949"/>
    </source>
</evidence>
<comment type="caution">
    <text evidence="5">The sequence shown here is derived from an EMBL/GenBank/DDBJ whole genome shotgun (WGS) entry which is preliminary data.</text>
</comment>
<dbReference type="RefSeq" id="WP_215924164.1">
    <property type="nucleotide sequence ID" value="NZ_JAHKNI010000029.1"/>
</dbReference>
<dbReference type="Gene3D" id="1.20.120.530">
    <property type="entry name" value="GntR ligand-binding domain-like"/>
    <property type="match status" value="1"/>
</dbReference>
<evidence type="ECO:0000313" key="6">
    <source>
        <dbReference type="Proteomes" id="UP000733379"/>
    </source>
</evidence>
<dbReference type="SMART" id="SM00345">
    <property type="entry name" value="HTH_GNTR"/>
    <property type="match status" value="1"/>
</dbReference>
<dbReference type="Pfam" id="PF00392">
    <property type="entry name" value="GntR"/>
    <property type="match status" value="1"/>
</dbReference>
<dbReference type="Pfam" id="PF07729">
    <property type="entry name" value="FCD"/>
    <property type="match status" value="1"/>
</dbReference>
<dbReference type="InterPro" id="IPR036390">
    <property type="entry name" value="WH_DNA-bd_sf"/>
</dbReference>
<keyword evidence="6" id="KW-1185">Reference proteome</keyword>
<dbReference type="CDD" id="cd07377">
    <property type="entry name" value="WHTH_GntR"/>
    <property type="match status" value="1"/>
</dbReference>
<protein>
    <submittedName>
        <fullName evidence="5">GntR family transcriptional regulator</fullName>
    </submittedName>
</protein>